<reference evidence="1" key="1">
    <citation type="journal article" date="2023" name="Mol. Ecol. Resour.">
        <title>Chromosome-level genome assembly of a triploid poplar Populus alba 'Berolinensis'.</title>
        <authorList>
            <person name="Chen S."/>
            <person name="Yu Y."/>
            <person name="Wang X."/>
            <person name="Wang S."/>
            <person name="Zhang T."/>
            <person name="Zhou Y."/>
            <person name="He R."/>
            <person name="Meng N."/>
            <person name="Wang Y."/>
            <person name="Liu W."/>
            <person name="Liu Z."/>
            <person name="Liu J."/>
            <person name="Guo Q."/>
            <person name="Huang H."/>
            <person name="Sederoff R.R."/>
            <person name="Wang G."/>
            <person name="Qu G."/>
            <person name="Chen S."/>
        </authorList>
    </citation>
    <scope>NUCLEOTIDE SEQUENCE</scope>
    <source>
        <strain evidence="1">SC-2020</strain>
    </source>
</reference>
<proteinExistence type="predicted"/>
<gene>
    <name evidence="1" type="ORF">NC653_041137</name>
</gene>
<organism evidence="1 2">
    <name type="scientific">Populus alba x Populus x berolinensis</name>
    <dbReference type="NCBI Taxonomy" id="444605"/>
    <lineage>
        <taxon>Eukaryota</taxon>
        <taxon>Viridiplantae</taxon>
        <taxon>Streptophyta</taxon>
        <taxon>Embryophyta</taxon>
        <taxon>Tracheophyta</taxon>
        <taxon>Spermatophyta</taxon>
        <taxon>Magnoliopsida</taxon>
        <taxon>eudicotyledons</taxon>
        <taxon>Gunneridae</taxon>
        <taxon>Pentapetalae</taxon>
        <taxon>rosids</taxon>
        <taxon>fabids</taxon>
        <taxon>Malpighiales</taxon>
        <taxon>Salicaceae</taxon>
        <taxon>Saliceae</taxon>
        <taxon>Populus</taxon>
    </lineage>
</organism>
<dbReference type="EMBL" id="JAQIZT010000019">
    <property type="protein sequence ID" value="KAJ6951889.1"/>
    <property type="molecule type" value="Genomic_DNA"/>
</dbReference>
<sequence length="106" mass="12212">MMNTHPNRGNIIAGAYPRASRRAVMALFIPREASRAVVIIDHTIYNRHQWPSEHEKPVSVRWRYEEGPTSRTVARIHAQVYATMIMPSYRIEDSSTFLNESANCNL</sequence>
<comment type="caution">
    <text evidence="1">The sequence shown here is derived from an EMBL/GenBank/DDBJ whole genome shotgun (WGS) entry which is preliminary data.</text>
</comment>
<keyword evidence="2" id="KW-1185">Reference proteome</keyword>
<dbReference type="AlphaFoldDB" id="A0AAD6L7S7"/>
<name>A0AAD6L7S7_9ROSI</name>
<evidence type="ECO:0000313" key="2">
    <source>
        <dbReference type="Proteomes" id="UP001164929"/>
    </source>
</evidence>
<protein>
    <submittedName>
        <fullName evidence="1">Uncharacterized protein</fullName>
    </submittedName>
</protein>
<evidence type="ECO:0000313" key="1">
    <source>
        <dbReference type="EMBL" id="KAJ6951889.1"/>
    </source>
</evidence>
<dbReference type="Proteomes" id="UP001164929">
    <property type="component" value="Chromosome 19"/>
</dbReference>
<accession>A0AAD6L7S7</accession>